<name>A0A1E4TRS0_PACTA</name>
<evidence type="ECO:0000256" key="7">
    <source>
        <dbReference type="ARBA" id="ARBA00023115"/>
    </source>
</evidence>
<dbReference type="FunFam" id="2.40.37.10:FF:000010">
    <property type="entry name" value="Ornithine decarboxylase"/>
    <property type="match status" value="1"/>
</dbReference>
<dbReference type="InterPro" id="IPR022644">
    <property type="entry name" value="De-COase2_N"/>
</dbReference>
<evidence type="ECO:0000256" key="3">
    <source>
        <dbReference type="ARBA" id="ARBA00008872"/>
    </source>
</evidence>
<accession>A0A1E4TRS0</accession>
<dbReference type="PRINTS" id="PR01182">
    <property type="entry name" value="ORNDCRBXLASE"/>
</dbReference>
<dbReference type="InterPro" id="IPR009006">
    <property type="entry name" value="Ala_racemase/Decarboxylase_C"/>
</dbReference>
<comment type="function">
    <text evidence="11">Catalyzes the first and rate-limiting step of polyamine biosynthesis that converts ornithine into putrescine, which is the precursor for the polyamines, spermidine and spermine. Polyamines are essential for cell proliferation and are implicated in cellular processes, ranging from DNA replication to apoptosis.</text>
</comment>
<sequence>MLSDSSASSTSGIANNETSFSSAFANFSSGEIFDQNSKRRSRLAVGEELKNHIMEIDPNECLAGEEDSFFVCDLGEVVRLYRNWKLKLPRVQPFYAIKCNNDSKVLTLLDKLGCNFDCASKGEIDKILKMGISPEKIVYANPCKSNSFIRYSKQVDVNLTTFDNFDELYKIKKLHPNCKLLLRIATNDQMAQCPLSIKFGSRNFETSVELMKLCKSLDLNLVGVAFHVGSGFSDLDSLRQAIKDSKELFVYAKSHLGIDMNILDIGGGFTLETFEESSSVANESLDENFPENLYPNLKIIAEPGRYMVSSAFTLACHIIARRGITNEKENTEKAVMLYLNDGLYGNLNCILYDHQKPVARILTRDGEFLYYKEYENSLTKRYPASIWGPTCDGLDCISEKTYLSHLLNVGDWMFFDNIGAYTSVASTSFNGFTQTASVKYVCSE</sequence>
<evidence type="ECO:0000256" key="15">
    <source>
        <dbReference type="PIRSR" id="PIRSR600183-50"/>
    </source>
</evidence>
<gene>
    <name evidence="17" type="ORF">PACTADRAFT_44803</name>
</gene>
<dbReference type="InterPro" id="IPR002433">
    <property type="entry name" value="Orn_de-COase"/>
</dbReference>
<evidence type="ECO:0000256" key="8">
    <source>
        <dbReference type="ARBA" id="ARBA00023239"/>
    </source>
</evidence>
<reference evidence="18" key="1">
    <citation type="submission" date="2016-05" db="EMBL/GenBank/DDBJ databases">
        <title>Comparative genomics of biotechnologically important yeasts.</title>
        <authorList>
            <consortium name="DOE Joint Genome Institute"/>
            <person name="Riley R."/>
            <person name="Haridas S."/>
            <person name="Wolfe K.H."/>
            <person name="Lopes M.R."/>
            <person name="Hittinger C.T."/>
            <person name="Goker M."/>
            <person name="Salamov A."/>
            <person name="Wisecaver J."/>
            <person name="Long T.M."/>
            <person name="Aerts A.L."/>
            <person name="Barry K."/>
            <person name="Choi C."/>
            <person name="Clum A."/>
            <person name="Coughlan A.Y."/>
            <person name="Deshpande S."/>
            <person name="Douglass A.P."/>
            <person name="Hanson S.J."/>
            <person name="Klenk H.-P."/>
            <person name="Labutti K."/>
            <person name="Lapidus A."/>
            <person name="Lindquist E."/>
            <person name="Lipzen A."/>
            <person name="Meier-Kolthoff J.P."/>
            <person name="Ohm R.A."/>
            <person name="Otillar R.P."/>
            <person name="Pangilinan J."/>
            <person name="Peng Y."/>
            <person name="Rokas A."/>
            <person name="Rosa C.A."/>
            <person name="Scheuner C."/>
            <person name="Sibirny A.A."/>
            <person name="Slot J.C."/>
            <person name="Stielow J.B."/>
            <person name="Sun H."/>
            <person name="Kurtzman C.P."/>
            <person name="Blackwell M."/>
            <person name="Grigoriev I.V."/>
            <person name="Jeffries T.W."/>
        </authorList>
    </citation>
    <scope>NUCLEOTIDE SEQUENCE [LARGE SCALE GENOMIC DNA]</scope>
    <source>
        <strain evidence="18">NRRL Y-2460</strain>
    </source>
</reference>
<evidence type="ECO:0000256" key="5">
    <source>
        <dbReference type="ARBA" id="ARBA00022793"/>
    </source>
</evidence>
<dbReference type="PANTHER" id="PTHR11482">
    <property type="entry name" value="ARGININE/DIAMINOPIMELATE/ORNITHINE DECARBOXYLASE"/>
    <property type="match status" value="1"/>
</dbReference>
<protein>
    <recommendedName>
        <fullName evidence="12">Ornithine decarboxylase</fullName>
        <ecNumber evidence="10">4.1.1.17</ecNumber>
    </recommendedName>
</protein>
<evidence type="ECO:0000256" key="4">
    <source>
        <dbReference type="ARBA" id="ARBA00022490"/>
    </source>
</evidence>
<comment type="similarity">
    <text evidence="3">Belongs to the Orn/Lys/Arg decarboxylase class-II family.</text>
</comment>
<evidence type="ECO:0000256" key="2">
    <source>
        <dbReference type="ARBA" id="ARBA00004496"/>
    </source>
</evidence>
<dbReference type="GO" id="GO:0005737">
    <property type="term" value="C:cytoplasm"/>
    <property type="evidence" value="ECO:0007669"/>
    <property type="project" value="UniProtKB-SubCell"/>
</dbReference>
<keyword evidence="5" id="KW-0210">Decarboxylase</keyword>
<feature type="active site" description="Proton donor" evidence="15">
    <location>
        <position position="391"/>
    </location>
</feature>
<evidence type="ECO:0000256" key="13">
    <source>
        <dbReference type="ARBA" id="ARBA00046672"/>
    </source>
</evidence>
<dbReference type="PRINTS" id="PR01179">
    <property type="entry name" value="ODADCRBXLASE"/>
</dbReference>
<evidence type="ECO:0000256" key="11">
    <source>
        <dbReference type="ARBA" id="ARBA00037173"/>
    </source>
</evidence>
<evidence type="ECO:0000313" key="17">
    <source>
        <dbReference type="EMBL" id="ODV94437.1"/>
    </source>
</evidence>
<dbReference type="CDD" id="cd00622">
    <property type="entry name" value="PLPDE_III_ODC"/>
    <property type="match status" value="1"/>
</dbReference>
<dbReference type="Gene3D" id="2.40.37.10">
    <property type="entry name" value="Lyase, Ornithine Decarboxylase, Chain A, domain 1"/>
    <property type="match status" value="1"/>
</dbReference>
<dbReference type="SUPFAM" id="SSF51419">
    <property type="entry name" value="PLP-binding barrel"/>
    <property type="match status" value="1"/>
</dbReference>
<comment type="pathway">
    <text evidence="9">Amine and polyamine biosynthesis; putrescine biosynthesis via L-ornithine pathway; putrescine from L-ornithine: step 1/1.</text>
</comment>
<organism evidence="17 18">
    <name type="scientific">Pachysolen tannophilus NRRL Y-2460</name>
    <dbReference type="NCBI Taxonomy" id="669874"/>
    <lineage>
        <taxon>Eukaryota</taxon>
        <taxon>Fungi</taxon>
        <taxon>Dikarya</taxon>
        <taxon>Ascomycota</taxon>
        <taxon>Saccharomycotina</taxon>
        <taxon>Pichiomycetes</taxon>
        <taxon>Pachysolenaceae</taxon>
        <taxon>Pachysolen</taxon>
    </lineage>
</organism>
<keyword evidence="8" id="KW-0456">Lyase</keyword>
<feature type="modified residue" description="N6-(pyridoxal phosphate)lysine" evidence="15">
    <location>
        <position position="98"/>
    </location>
</feature>
<dbReference type="PROSITE" id="PS00879">
    <property type="entry name" value="ODR_DC_2_2"/>
    <property type="match status" value="1"/>
</dbReference>
<evidence type="ECO:0000313" key="18">
    <source>
        <dbReference type="Proteomes" id="UP000094236"/>
    </source>
</evidence>
<dbReference type="EC" id="4.1.1.17" evidence="10"/>
<evidence type="ECO:0000256" key="1">
    <source>
        <dbReference type="ARBA" id="ARBA00001933"/>
    </source>
</evidence>
<dbReference type="Gene3D" id="3.20.20.10">
    <property type="entry name" value="Alanine racemase"/>
    <property type="match status" value="1"/>
</dbReference>
<evidence type="ECO:0000256" key="12">
    <source>
        <dbReference type="ARBA" id="ARBA00039485"/>
    </source>
</evidence>
<dbReference type="PANTHER" id="PTHR11482:SF6">
    <property type="entry name" value="ORNITHINE DECARBOXYLASE 1-RELATED"/>
    <property type="match status" value="1"/>
</dbReference>
<keyword evidence="6 15" id="KW-0663">Pyridoxal phosphate</keyword>
<dbReference type="FunFam" id="3.20.20.10:FF:000005">
    <property type="entry name" value="Ornithine decarboxylase"/>
    <property type="match status" value="1"/>
</dbReference>
<proteinExistence type="inferred from homology"/>
<keyword evidence="4" id="KW-0963">Cytoplasm</keyword>
<comment type="subcellular location">
    <subcellularLocation>
        <location evidence="2">Cytoplasm</location>
    </subcellularLocation>
</comment>
<keyword evidence="18" id="KW-1185">Reference proteome</keyword>
<comment type="subunit">
    <text evidence="13">Homodimer. Only the dimer is catalytically active, as the active sites are constructed of residues from both monomers.</text>
</comment>
<evidence type="ECO:0000256" key="10">
    <source>
        <dbReference type="ARBA" id="ARBA00034138"/>
    </source>
</evidence>
<evidence type="ECO:0000259" key="16">
    <source>
        <dbReference type="Pfam" id="PF02784"/>
    </source>
</evidence>
<evidence type="ECO:0000256" key="14">
    <source>
        <dbReference type="ARBA" id="ARBA00049127"/>
    </source>
</evidence>
<feature type="domain" description="Orn/DAP/Arg decarboxylase 2 N-terminal" evidence="16">
    <location>
        <begin position="74"/>
        <end position="309"/>
    </location>
</feature>
<dbReference type="AlphaFoldDB" id="A0A1E4TRS0"/>
<dbReference type="GO" id="GO:0015940">
    <property type="term" value="P:pantothenate biosynthetic process"/>
    <property type="evidence" value="ECO:0007669"/>
    <property type="project" value="EnsemblFungi"/>
</dbReference>
<comment type="cofactor">
    <cofactor evidence="1 15">
        <name>pyridoxal 5'-phosphate</name>
        <dbReference type="ChEBI" id="CHEBI:597326"/>
    </cofactor>
</comment>
<dbReference type="Proteomes" id="UP000094236">
    <property type="component" value="Unassembled WGS sequence"/>
</dbReference>
<dbReference type="SUPFAM" id="SSF50621">
    <property type="entry name" value="Alanine racemase C-terminal domain-like"/>
    <property type="match status" value="1"/>
</dbReference>
<dbReference type="OrthoDB" id="5034579at2759"/>
<comment type="catalytic activity">
    <reaction evidence="14">
        <text>L-ornithine + H(+) = putrescine + CO2</text>
        <dbReference type="Rhea" id="RHEA:22964"/>
        <dbReference type="ChEBI" id="CHEBI:15378"/>
        <dbReference type="ChEBI" id="CHEBI:16526"/>
        <dbReference type="ChEBI" id="CHEBI:46911"/>
        <dbReference type="ChEBI" id="CHEBI:326268"/>
        <dbReference type="EC" id="4.1.1.17"/>
    </reaction>
</comment>
<dbReference type="PROSITE" id="PS00878">
    <property type="entry name" value="ODR_DC_2_1"/>
    <property type="match status" value="1"/>
</dbReference>
<dbReference type="STRING" id="669874.A0A1E4TRS0"/>
<evidence type="ECO:0000256" key="9">
    <source>
        <dbReference type="ARBA" id="ARBA00034115"/>
    </source>
</evidence>
<dbReference type="Pfam" id="PF02784">
    <property type="entry name" value="Orn_Arg_deC_N"/>
    <property type="match status" value="1"/>
</dbReference>
<dbReference type="InterPro" id="IPR029066">
    <property type="entry name" value="PLP-binding_barrel"/>
</dbReference>
<dbReference type="GO" id="GO:0033387">
    <property type="term" value="P:putrescine biosynthetic process from arginine, via ornithine"/>
    <property type="evidence" value="ECO:0007669"/>
    <property type="project" value="TreeGrafter"/>
</dbReference>
<dbReference type="InterPro" id="IPR022653">
    <property type="entry name" value="De-COase2_pyr-phos_BS"/>
</dbReference>
<dbReference type="EMBL" id="KV454016">
    <property type="protein sequence ID" value="ODV94437.1"/>
    <property type="molecule type" value="Genomic_DNA"/>
</dbReference>
<evidence type="ECO:0000256" key="6">
    <source>
        <dbReference type="ARBA" id="ARBA00022898"/>
    </source>
</evidence>
<dbReference type="InterPro" id="IPR022657">
    <property type="entry name" value="De-COase2_CS"/>
</dbReference>
<keyword evidence="7" id="KW-0620">Polyamine biosynthesis</keyword>
<dbReference type="InterPro" id="IPR000183">
    <property type="entry name" value="Orn/DAP/Arg_de-COase"/>
</dbReference>
<dbReference type="GO" id="GO:0004586">
    <property type="term" value="F:ornithine decarboxylase activity"/>
    <property type="evidence" value="ECO:0007669"/>
    <property type="project" value="UniProtKB-EC"/>
</dbReference>